<keyword evidence="4" id="KW-0779">Telomere</keyword>
<protein>
    <recommendedName>
        <fullName evidence="7">Shelterin complex subunit TPP1/Est3 domain-containing protein</fullName>
    </recommendedName>
</protein>
<evidence type="ECO:0000313" key="9">
    <source>
        <dbReference type="Proteomes" id="UP000265140"/>
    </source>
</evidence>
<evidence type="ECO:0000256" key="3">
    <source>
        <dbReference type="ARBA" id="ARBA00022454"/>
    </source>
</evidence>
<feature type="region of interest" description="Disordered" evidence="6">
    <location>
        <begin position="351"/>
        <end position="456"/>
    </location>
</feature>
<dbReference type="Proteomes" id="UP000265140">
    <property type="component" value="Chromosome 2"/>
</dbReference>
<dbReference type="InterPro" id="IPR019437">
    <property type="entry name" value="TPP1/Est3"/>
</dbReference>
<name>A0A3P8Y4A5_ESOLU</name>
<feature type="region of interest" description="Disordered" evidence="6">
    <location>
        <begin position="249"/>
        <end position="284"/>
    </location>
</feature>
<dbReference type="OrthoDB" id="8933114at2759"/>
<gene>
    <name evidence="8" type="primary">CSF1</name>
</gene>
<evidence type="ECO:0000259" key="7">
    <source>
        <dbReference type="Pfam" id="PF10341"/>
    </source>
</evidence>
<dbReference type="GO" id="GO:0005697">
    <property type="term" value="C:telomerase holoenzyme complex"/>
    <property type="evidence" value="ECO:0007669"/>
    <property type="project" value="InterPro"/>
</dbReference>
<evidence type="ECO:0000313" key="8">
    <source>
        <dbReference type="Ensembl" id="ENSELUP00000011501.1"/>
    </source>
</evidence>
<dbReference type="GO" id="GO:0007004">
    <property type="term" value="P:telomere maintenance via telomerase"/>
    <property type="evidence" value="ECO:0007669"/>
    <property type="project" value="InterPro"/>
</dbReference>
<keyword evidence="9" id="KW-1185">Reference proteome</keyword>
<dbReference type="GO" id="GO:0032211">
    <property type="term" value="P:negative regulation of telomere maintenance via telomerase"/>
    <property type="evidence" value="ECO:0007669"/>
    <property type="project" value="TreeGrafter"/>
</dbReference>
<dbReference type="AlphaFoldDB" id="A0A3P8Y4A5"/>
<dbReference type="Gene3D" id="2.40.50.960">
    <property type="match status" value="1"/>
</dbReference>
<keyword evidence="5" id="KW-0539">Nucleus</keyword>
<dbReference type="GeneTree" id="ENSGT00390000004877"/>
<sequence>MPRSRTKLEPWIEQIILSYSTEPKEEKKRSQMKAHVVGVRQMSESQDWQPDGLKMLLFLSDGLVHIPAILTQDAWRTLQEQEDRECFSSLNNCTVYVYSYTLIFNMAPEQTKSQFYLMVGELITTSAGAAKDNTPCCTSLNSVREKICTTWRSLLAQNSVHSQVTQSEFNLSDLLGEWQQDWRQSLLEEVMELLRTPIKPPSPQPSSSTAPMHTFTGNRWAVDRIRYKGEETFNVPVSHLNIPDELSQTLHTSSDDSKTQSGLVPSSEDRLSHPSLSGTDGPVVALDVRQSDRPVSPERTFPAHERTLPDSLEEGLVRDVLLSGGTGGAGGAVASPWDMFAPAAELLRTSSASDESVNTEPTPFSESQSLLHPTPPPVMHTQFPLATSTQVSGVTQRSDEQSLPPYQKPGPSLSLPSSSGSSSSIVNLSTKPGMEQHRSRSTTTRHLPTTLRGNPMEVEQDGDVAEKRCKKAKMKSCVRTPEDATTWAEEDMLTSLSPPSWLLKTPRIGEGSCCKQMEVAAAAPARPSNVHADGTPFSYSYKLCGRISKDLSHFKIPDGMLHWAVQYLVHPMQSDVVKDTQLLCQSHPRC</sequence>
<dbReference type="PANTHER" id="PTHR14487">
    <property type="entry name" value="ADRENOCORTICAL DYSPLASIA PROTEIN ACD"/>
    <property type="match status" value="1"/>
</dbReference>
<dbReference type="GO" id="GO:0042162">
    <property type="term" value="F:telomeric DNA binding"/>
    <property type="evidence" value="ECO:0007669"/>
    <property type="project" value="InterPro"/>
</dbReference>
<dbReference type="GO" id="GO:0070198">
    <property type="term" value="P:protein localization to chromosome, telomeric region"/>
    <property type="evidence" value="ECO:0007669"/>
    <property type="project" value="TreeGrafter"/>
</dbReference>
<evidence type="ECO:0000256" key="1">
    <source>
        <dbReference type="ARBA" id="ARBA00004123"/>
    </source>
</evidence>
<dbReference type="InterPro" id="IPR028631">
    <property type="entry name" value="ACD"/>
</dbReference>
<evidence type="ECO:0000256" key="2">
    <source>
        <dbReference type="ARBA" id="ARBA00004574"/>
    </source>
</evidence>
<organism evidence="8 9">
    <name type="scientific">Esox lucius</name>
    <name type="common">Northern pike</name>
    <dbReference type="NCBI Taxonomy" id="8010"/>
    <lineage>
        <taxon>Eukaryota</taxon>
        <taxon>Metazoa</taxon>
        <taxon>Chordata</taxon>
        <taxon>Craniata</taxon>
        <taxon>Vertebrata</taxon>
        <taxon>Euteleostomi</taxon>
        <taxon>Actinopterygii</taxon>
        <taxon>Neopterygii</taxon>
        <taxon>Teleostei</taxon>
        <taxon>Protacanthopterygii</taxon>
        <taxon>Esociformes</taxon>
        <taxon>Esocidae</taxon>
        <taxon>Esox</taxon>
    </lineage>
</organism>
<dbReference type="Pfam" id="PF10341">
    <property type="entry name" value="TPP1"/>
    <property type="match status" value="1"/>
</dbReference>
<feature type="compositionally biased region" description="Polar residues" evidence="6">
    <location>
        <begin position="384"/>
        <end position="396"/>
    </location>
</feature>
<evidence type="ECO:0000256" key="5">
    <source>
        <dbReference type="ARBA" id="ARBA00023242"/>
    </source>
</evidence>
<dbReference type="GO" id="GO:0016233">
    <property type="term" value="P:telomere capping"/>
    <property type="evidence" value="ECO:0007669"/>
    <property type="project" value="InterPro"/>
</dbReference>
<dbReference type="KEGG" id="els:105016238"/>
<feature type="compositionally biased region" description="Polar residues" evidence="6">
    <location>
        <begin position="351"/>
        <end position="371"/>
    </location>
</feature>
<feature type="domain" description="Shelterin complex subunit TPP1/Est3" evidence="7">
    <location>
        <begin position="8"/>
        <end position="155"/>
    </location>
</feature>
<reference evidence="8" key="4">
    <citation type="submission" date="2025-09" db="UniProtKB">
        <authorList>
            <consortium name="Ensembl"/>
        </authorList>
    </citation>
    <scope>IDENTIFICATION</scope>
</reference>
<dbReference type="Ensembl" id="ENSELUT00000000333.3">
    <property type="protein sequence ID" value="ENSELUP00000011501.1"/>
    <property type="gene ID" value="ENSELUG00000011890.3"/>
</dbReference>
<accession>A0A3P8Y4A5</accession>
<keyword evidence="3" id="KW-0158">Chromosome</keyword>
<dbReference type="GO" id="GO:0070187">
    <property type="term" value="C:shelterin complex"/>
    <property type="evidence" value="ECO:0007669"/>
    <property type="project" value="InterPro"/>
</dbReference>
<reference evidence="8" key="3">
    <citation type="submission" date="2025-08" db="UniProtKB">
        <authorList>
            <consortium name="Ensembl"/>
        </authorList>
    </citation>
    <scope>IDENTIFICATION</scope>
</reference>
<feature type="compositionally biased region" description="Low complexity" evidence="6">
    <location>
        <begin position="409"/>
        <end position="424"/>
    </location>
</feature>
<reference evidence="9" key="1">
    <citation type="journal article" date="2014" name="PLoS ONE">
        <title>The genome and linkage map of the northern pike (Esox lucius): conserved synteny revealed between the salmonid sister group and the Neoteleostei.</title>
        <authorList>
            <person name="Rondeau E.B."/>
            <person name="Minkley D.R."/>
            <person name="Leong J.S."/>
            <person name="Messmer A.M."/>
            <person name="Jantzen J.R."/>
            <person name="von Schalburg K.R."/>
            <person name="Lemon C."/>
            <person name="Bird N.H."/>
            <person name="Koop B.F."/>
        </authorList>
    </citation>
    <scope>NUCLEOTIDE SEQUENCE</scope>
</reference>
<evidence type="ECO:0000256" key="6">
    <source>
        <dbReference type="SAM" id="MobiDB-lite"/>
    </source>
</evidence>
<evidence type="ECO:0000256" key="4">
    <source>
        <dbReference type="ARBA" id="ARBA00022895"/>
    </source>
</evidence>
<dbReference type="Bgee" id="ENSELUG00000011890">
    <property type="expression patterns" value="Expressed in testis and 14 other cell types or tissues"/>
</dbReference>
<reference evidence="8" key="2">
    <citation type="submission" date="2020-02" db="EMBL/GenBank/DDBJ databases">
        <title>Esox lucius (northern pike) genome, fEsoLuc1, primary haplotype.</title>
        <authorList>
            <person name="Myers G."/>
            <person name="Karagic N."/>
            <person name="Meyer A."/>
            <person name="Pippel M."/>
            <person name="Reichard M."/>
            <person name="Winkler S."/>
            <person name="Tracey A."/>
            <person name="Sims Y."/>
            <person name="Howe K."/>
            <person name="Rhie A."/>
            <person name="Formenti G."/>
            <person name="Durbin R."/>
            <person name="Fedrigo O."/>
            <person name="Jarvis E.D."/>
        </authorList>
    </citation>
    <scope>NUCLEOTIDE SEQUENCE [LARGE SCALE GENOMIC DNA]</scope>
</reference>
<dbReference type="PANTHER" id="PTHR14487:SF3">
    <property type="entry name" value="ADRENOCORTICAL DYSPLASIA PROTEIN HOMOLOG"/>
    <property type="match status" value="1"/>
</dbReference>
<comment type="subcellular location">
    <subcellularLocation>
        <location evidence="2">Chromosome</location>
        <location evidence="2">Telomere</location>
    </subcellularLocation>
    <subcellularLocation>
        <location evidence="1">Nucleus</location>
    </subcellularLocation>
</comment>
<proteinExistence type="predicted"/>